<organism evidence="3">
    <name type="scientific">Phaffia rhodozyma</name>
    <name type="common">Yeast</name>
    <name type="synonym">Xanthophyllomyces dendrorhous</name>
    <dbReference type="NCBI Taxonomy" id="264483"/>
    <lineage>
        <taxon>Eukaryota</taxon>
        <taxon>Fungi</taxon>
        <taxon>Dikarya</taxon>
        <taxon>Basidiomycota</taxon>
        <taxon>Agaricomycotina</taxon>
        <taxon>Tremellomycetes</taxon>
        <taxon>Cystofilobasidiales</taxon>
        <taxon>Mrakiaceae</taxon>
        <taxon>Phaffia</taxon>
    </lineage>
</organism>
<dbReference type="PANTHER" id="PTHR31836:SF28">
    <property type="entry name" value="SRCR DOMAIN-CONTAINING PROTEIN-RELATED"/>
    <property type="match status" value="1"/>
</dbReference>
<dbReference type="AlphaFoldDB" id="A0A0F7SXL3"/>
<dbReference type="InterPro" id="IPR051477">
    <property type="entry name" value="Expansin_CellWall"/>
</dbReference>
<feature type="signal peptide" evidence="2">
    <location>
        <begin position="1"/>
        <end position="16"/>
    </location>
</feature>
<evidence type="ECO:0000256" key="2">
    <source>
        <dbReference type="SAM" id="SignalP"/>
    </source>
</evidence>
<dbReference type="EMBL" id="LN483332">
    <property type="protein sequence ID" value="CED85489.1"/>
    <property type="molecule type" value="Genomic_DNA"/>
</dbReference>
<sequence>MLSTLALFALPLLASSAPLKRGGDAKFTYYDTSVGLGSCGLLHANSEYTVALNTADWSSYGSGYPNPVCGSEIWITYGSKTVTATIQDMCPGCPSNGLDLSEDLFSALASQDLGVIYGSWGFGSAGSSNEAATTVAAAAAAVTTSAESATPATSATSTATIVTTAAPAAESEAARSNASVEYPWSAIDPSEACVGSQLVLWNETSVIYNGTVSEAGLNSTELSIVEWCFDGVLSGNLTELTSLNVSASSVANGTTAF</sequence>
<evidence type="ECO:0000256" key="1">
    <source>
        <dbReference type="ARBA" id="ARBA00022729"/>
    </source>
</evidence>
<name>A0A0F7SXL3_PHARH</name>
<proteinExistence type="predicted"/>
<dbReference type="PANTHER" id="PTHR31836">
    <property type="match status" value="1"/>
</dbReference>
<dbReference type="SUPFAM" id="SSF50685">
    <property type="entry name" value="Barwin-like endoglucanases"/>
    <property type="match status" value="1"/>
</dbReference>
<feature type="chain" id="PRO_5002522204" evidence="2">
    <location>
        <begin position="17"/>
        <end position="257"/>
    </location>
</feature>
<reference evidence="3" key="1">
    <citation type="submission" date="2014-08" db="EMBL/GenBank/DDBJ databases">
        <authorList>
            <person name="Sharma Rahul"/>
            <person name="Thines Marco"/>
        </authorList>
    </citation>
    <scope>NUCLEOTIDE SEQUENCE</scope>
</reference>
<dbReference type="CDD" id="cd22191">
    <property type="entry name" value="DPBB_RlpA_EXP_N-like"/>
    <property type="match status" value="1"/>
</dbReference>
<dbReference type="Gene3D" id="2.40.40.10">
    <property type="entry name" value="RlpA-like domain"/>
    <property type="match status" value="1"/>
</dbReference>
<protein>
    <submittedName>
        <fullName evidence="3">RlpA-like double-psi beta-barrel domain</fullName>
    </submittedName>
</protein>
<accession>A0A0F7SXL3</accession>
<keyword evidence="1 2" id="KW-0732">Signal</keyword>
<evidence type="ECO:0000313" key="3">
    <source>
        <dbReference type="EMBL" id="CED85489.1"/>
    </source>
</evidence>
<dbReference type="InterPro" id="IPR036908">
    <property type="entry name" value="RlpA-like_sf"/>
</dbReference>